<name>A0ABV7Q517_9ACTN</name>
<keyword evidence="3" id="KW-1185">Reference proteome</keyword>
<evidence type="ECO:0000313" key="3">
    <source>
        <dbReference type="Proteomes" id="UP001595712"/>
    </source>
</evidence>
<feature type="transmembrane region" description="Helical" evidence="1">
    <location>
        <begin position="66"/>
        <end position="86"/>
    </location>
</feature>
<keyword evidence="1" id="KW-1133">Transmembrane helix</keyword>
<sequence length="252" mass="27215">MPSLQNLTLPSRRYAFGVGIAGEGLKYFKYWIIAAVLVSFLGPFALSFNTDIDLSTWFYTANVAKWFTAFVGGGFVFSLAPNMIAAGMTRRELAVSMGVFGVLWSLAIGAAVFAGLLAERAYYDAMGWSQGIDADGSVTAIGSWSETAAFAAVYPLMYLAYFAAGTVIGVASYRWENSGWLLLIPILPVVFSLDNALYNTEPFGPGWLGFLGRFIDEWGRLPILAGVALVAVALAFAARQILIDLPLRSKKA</sequence>
<feature type="transmembrane region" description="Helical" evidence="1">
    <location>
        <begin position="218"/>
        <end position="242"/>
    </location>
</feature>
<reference evidence="3" key="1">
    <citation type="journal article" date="2019" name="Int. J. Syst. Evol. Microbiol.">
        <title>The Global Catalogue of Microorganisms (GCM) 10K type strain sequencing project: providing services to taxonomists for standard genome sequencing and annotation.</title>
        <authorList>
            <consortium name="The Broad Institute Genomics Platform"/>
            <consortium name="The Broad Institute Genome Sequencing Center for Infectious Disease"/>
            <person name="Wu L."/>
            <person name="Ma J."/>
        </authorList>
    </citation>
    <scope>NUCLEOTIDE SEQUENCE [LARGE SCALE GENOMIC DNA]</scope>
    <source>
        <strain evidence="3">CGMCC 4.7396</strain>
    </source>
</reference>
<dbReference type="EMBL" id="JBHRWO010000014">
    <property type="protein sequence ID" value="MFC3494222.1"/>
    <property type="molecule type" value="Genomic_DNA"/>
</dbReference>
<feature type="transmembrane region" description="Helical" evidence="1">
    <location>
        <begin position="180"/>
        <end position="198"/>
    </location>
</feature>
<dbReference type="Proteomes" id="UP001595712">
    <property type="component" value="Unassembled WGS sequence"/>
</dbReference>
<evidence type="ECO:0000256" key="1">
    <source>
        <dbReference type="SAM" id="Phobius"/>
    </source>
</evidence>
<evidence type="ECO:0000313" key="2">
    <source>
        <dbReference type="EMBL" id="MFC3494222.1"/>
    </source>
</evidence>
<protein>
    <submittedName>
        <fullName evidence="2">Uncharacterized protein</fullName>
    </submittedName>
</protein>
<keyword evidence="1" id="KW-0472">Membrane</keyword>
<dbReference type="RefSeq" id="WP_387977777.1">
    <property type="nucleotide sequence ID" value="NZ_JBHRWO010000014.1"/>
</dbReference>
<proteinExistence type="predicted"/>
<keyword evidence="1" id="KW-0812">Transmembrane</keyword>
<feature type="transmembrane region" description="Helical" evidence="1">
    <location>
        <begin position="27"/>
        <end position="46"/>
    </location>
</feature>
<organism evidence="2 3">
    <name type="scientific">Glycomyces rhizosphaerae</name>
    <dbReference type="NCBI Taxonomy" id="2054422"/>
    <lineage>
        <taxon>Bacteria</taxon>
        <taxon>Bacillati</taxon>
        <taxon>Actinomycetota</taxon>
        <taxon>Actinomycetes</taxon>
        <taxon>Glycomycetales</taxon>
        <taxon>Glycomycetaceae</taxon>
        <taxon>Glycomyces</taxon>
    </lineage>
</organism>
<accession>A0ABV7Q517</accession>
<feature type="transmembrane region" description="Helical" evidence="1">
    <location>
        <begin position="152"/>
        <end position="173"/>
    </location>
</feature>
<feature type="transmembrane region" description="Helical" evidence="1">
    <location>
        <begin position="93"/>
        <end position="118"/>
    </location>
</feature>
<comment type="caution">
    <text evidence="2">The sequence shown here is derived from an EMBL/GenBank/DDBJ whole genome shotgun (WGS) entry which is preliminary data.</text>
</comment>
<gene>
    <name evidence="2" type="ORF">ACFO8M_17200</name>
</gene>